<dbReference type="Proteomes" id="UP000325440">
    <property type="component" value="Unassembled WGS sequence"/>
</dbReference>
<evidence type="ECO:0000313" key="2">
    <source>
        <dbReference type="Proteomes" id="UP000325440"/>
    </source>
</evidence>
<gene>
    <name evidence="1" type="ORF">CINCED_3A014271</name>
</gene>
<keyword evidence="2" id="KW-1185">Reference proteome</keyword>
<protein>
    <submittedName>
        <fullName evidence="1">Uncharacterized protein</fullName>
    </submittedName>
</protein>
<sequence>MMDLGSDPAGLVARYAHIFMVRLGTDRSDVTNHNSESSRFRSLHRVCLCAFVGGIARRAGRVGLGLETGEVTSNASLCVSMSLSRKTE</sequence>
<dbReference type="EMBL" id="CABPRJ010000951">
    <property type="protein sequence ID" value="VVC31756.1"/>
    <property type="molecule type" value="Genomic_DNA"/>
</dbReference>
<reference evidence="1 2" key="1">
    <citation type="submission" date="2019-08" db="EMBL/GenBank/DDBJ databases">
        <authorList>
            <person name="Alioto T."/>
            <person name="Alioto T."/>
            <person name="Gomez Garrido J."/>
        </authorList>
    </citation>
    <scope>NUCLEOTIDE SEQUENCE [LARGE SCALE GENOMIC DNA]</scope>
</reference>
<proteinExistence type="predicted"/>
<accession>A0A5E4MK41</accession>
<name>A0A5E4MK41_9HEMI</name>
<organism evidence="1 2">
    <name type="scientific">Cinara cedri</name>
    <dbReference type="NCBI Taxonomy" id="506608"/>
    <lineage>
        <taxon>Eukaryota</taxon>
        <taxon>Metazoa</taxon>
        <taxon>Ecdysozoa</taxon>
        <taxon>Arthropoda</taxon>
        <taxon>Hexapoda</taxon>
        <taxon>Insecta</taxon>
        <taxon>Pterygota</taxon>
        <taxon>Neoptera</taxon>
        <taxon>Paraneoptera</taxon>
        <taxon>Hemiptera</taxon>
        <taxon>Sternorrhyncha</taxon>
        <taxon>Aphidomorpha</taxon>
        <taxon>Aphidoidea</taxon>
        <taxon>Aphididae</taxon>
        <taxon>Lachninae</taxon>
        <taxon>Cinara</taxon>
    </lineage>
</organism>
<dbReference type="AlphaFoldDB" id="A0A5E4MK41"/>
<evidence type="ECO:0000313" key="1">
    <source>
        <dbReference type="EMBL" id="VVC31756.1"/>
    </source>
</evidence>